<dbReference type="SUPFAM" id="SSF53335">
    <property type="entry name" value="S-adenosyl-L-methionine-dependent methyltransferases"/>
    <property type="match status" value="1"/>
</dbReference>
<dbReference type="Gene3D" id="3.90.120.10">
    <property type="entry name" value="DNA Methylase, subunit A, domain 2"/>
    <property type="match status" value="1"/>
</dbReference>
<dbReference type="GO" id="GO:0044027">
    <property type="term" value="P:negative regulation of gene expression via chromosomal CpG island methylation"/>
    <property type="evidence" value="ECO:0007669"/>
    <property type="project" value="TreeGrafter"/>
</dbReference>
<evidence type="ECO:0000256" key="5">
    <source>
        <dbReference type="PROSITE-ProRule" id="PRU01016"/>
    </source>
</evidence>
<keyword evidence="4 5" id="KW-0949">S-adenosyl-L-methionine</keyword>
<dbReference type="InterPro" id="IPR029063">
    <property type="entry name" value="SAM-dependent_MTases_sf"/>
</dbReference>
<dbReference type="GO" id="GO:0003677">
    <property type="term" value="F:DNA binding"/>
    <property type="evidence" value="ECO:0007669"/>
    <property type="project" value="TreeGrafter"/>
</dbReference>
<dbReference type="InterPro" id="IPR001525">
    <property type="entry name" value="C5_MeTfrase"/>
</dbReference>
<feature type="active site" evidence="5">
    <location>
        <position position="78"/>
    </location>
</feature>
<evidence type="ECO:0000313" key="7">
    <source>
        <dbReference type="EMBL" id="DAE03915.1"/>
    </source>
</evidence>
<dbReference type="EMBL" id="BK015378">
    <property type="protein sequence ID" value="DAE03915.1"/>
    <property type="molecule type" value="Genomic_DNA"/>
</dbReference>
<dbReference type="PRINTS" id="PR00105">
    <property type="entry name" value="C5METTRFRASE"/>
</dbReference>
<organism evidence="7">
    <name type="scientific">Phage sp. ctPtC7</name>
    <dbReference type="NCBI Taxonomy" id="2825794"/>
    <lineage>
        <taxon>Viruses</taxon>
    </lineage>
</organism>
<dbReference type="Pfam" id="PF00145">
    <property type="entry name" value="DNA_methylase"/>
    <property type="match status" value="1"/>
</dbReference>
<keyword evidence="2 5" id="KW-0489">Methyltransferase</keyword>
<dbReference type="PROSITE" id="PS51679">
    <property type="entry name" value="SAM_MT_C5"/>
    <property type="match status" value="1"/>
</dbReference>
<protein>
    <recommendedName>
        <fullName evidence="1">DNA (cytosine-5-)-methyltransferase</fullName>
        <ecNumber evidence="1">2.1.1.37</ecNumber>
    </recommendedName>
</protein>
<dbReference type="InterPro" id="IPR050390">
    <property type="entry name" value="C5-Methyltransferase"/>
</dbReference>
<evidence type="ECO:0000256" key="3">
    <source>
        <dbReference type="ARBA" id="ARBA00022679"/>
    </source>
</evidence>
<dbReference type="InterPro" id="IPR031303">
    <property type="entry name" value="C5_meth_CS"/>
</dbReference>
<proteinExistence type="inferred from homology"/>
<dbReference type="EC" id="2.1.1.37" evidence="1"/>
<dbReference type="Gene3D" id="3.40.50.150">
    <property type="entry name" value="Vaccinia Virus protein VP39"/>
    <property type="match status" value="1"/>
</dbReference>
<evidence type="ECO:0000256" key="6">
    <source>
        <dbReference type="RuleBase" id="RU000416"/>
    </source>
</evidence>
<dbReference type="PANTHER" id="PTHR10629">
    <property type="entry name" value="CYTOSINE-SPECIFIC METHYLTRANSFERASE"/>
    <property type="match status" value="1"/>
</dbReference>
<name>A0A8S5PBU4_9VIRU</name>
<evidence type="ECO:0000256" key="4">
    <source>
        <dbReference type="ARBA" id="ARBA00022691"/>
    </source>
</evidence>
<dbReference type="GO" id="GO:0032259">
    <property type="term" value="P:methylation"/>
    <property type="evidence" value="ECO:0007669"/>
    <property type="project" value="UniProtKB-KW"/>
</dbReference>
<keyword evidence="3 5" id="KW-0808">Transferase</keyword>
<dbReference type="PANTHER" id="PTHR10629:SF52">
    <property type="entry name" value="DNA (CYTOSINE-5)-METHYLTRANSFERASE 1"/>
    <property type="match status" value="1"/>
</dbReference>
<evidence type="ECO:0000256" key="2">
    <source>
        <dbReference type="ARBA" id="ARBA00022603"/>
    </source>
</evidence>
<comment type="similarity">
    <text evidence="5 6">Belongs to the class I-like SAM-binding methyltransferase superfamily. C5-methyltransferase family.</text>
</comment>
<evidence type="ECO:0000256" key="1">
    <source>
        <dbReference type="ARBA" id="ARBA00011975"/>
    </source>
</evidence>
<sequence length="343" mass="38879">MIEAIDLFCGAGGLTAGLQQAGIKVKAGYDIEEQCRYAFEFNNHTEFVNKDVSLVDNEEIARRFSKKAIRLLAGCAPCQPFSKYNQGKDTTTDKKWPLLYAFARLIEGNLPELVTMENVPEVVKHQVYHDFVKKLENLGYHTWADTVVCADYGVPQRRRRHVLLASRLGPIHLIDPTHKEKWINIKEVIGHLPAINAGEQHPDDPLHRAVSLNTLNLKRIRASKQGGSWKDWPEELQLACHKKSSGSTYVSIYGRMKWDEPSPTMTTQCYGYGNGRFGHPEQDRAISLREAAIFQSFPDDYQFYPVDSKMQTKDVGRMIGNAVPVRLGEVIGLSLQHHLKIKH</sequence>
<dbReference type="GO" id="GO:0003886">
    <property type="term" value="F:DNA (cytosine-5-)-methyltransferase activity"/>
    <property type="evidence" value="ECO:0007669"/>
    <property type="project" value="UniProtKB-EC"/>
</dbReference>
<dbReference type="PROSITE" id="PS00095">
    <property type="entry name" value="C5_MTASE_2"/>
    <property type="match status" value="1"/>
</dbReference>
<reference evidence="7" key="1">
    <citation type="journal article" date="2021" name="Proc. Natl. Acad. Sci. U.S.A.">
        <title>A Catalog of Tens of Thousands of Viruses from Human Metagenomes Reveals Hidden Associations with Chronic Diseases.</title>
        <authorList>
            <person name="Tisza M.J."/>
            <person name="Buck C.B."/>
        </authorList>
    </citation>
    <scope>NUCLEOTIDE SEQUENCE</scope>
    <source>
        <strain evidence="7">CtPtC7</strain>
    </source>
</reference>
<dbReference type="NCBIfam" id="TIGR00675">
    <property type="entry name" value="dcm"/>
    <property type="match status" value="1"/>
</dbReference>
<accession>A0A8S5PBU4</accession>